<comment type="caution">
    <text evidence="1">The sequence shown here is derived from an EMBL/GenBank/DDBJ whole genome shotgun (WGS) entry which is preliminary data.</text>
</comment>
<protein>
    <submittedName>
        <fullName evidence="1">Uncharacterized protein</fullName>
    </submittedName>
</protein>
<dbReference type="OrthoDB" id="8383930at2"/>
<gene>
    <name evidence="1" type="ORF">CHU95_07420</name>
</gene>
<reference evidence="1 2" key="1">
    <citation type="submission" date="2017-07" db="EMBL/GenBank/DDBJ databases">
        <title>Niveispirillum cyanobacteriorum sp. nov., isolated from cyanobacterial aggregates in a eutrophic lake.</title>
        <authorList>
            <person name="Cai H."/>
        </authorList>
    </citation>
    <scope>NUCLEOTIDE SEQUENCE [LARGE SCALE GENOMIC DNA]</scope>
    <source>
        <strain evidence="2">TH1-14</strain>
    </source>
</reference>
<accession>A0A255Z240</accession>
<sequence length="67" mass="7280">MKAHRTDLRRAARTGQFVLTSARGEKISAVEGLALSGRMAATLRQGAAQGLSGDERRAMVLETLRRK</sequence>
<dbReference type="AlphaFoldDB" id="A0A255Z240"/>
<dbReference type="EMBL" id="NOXU01000025">
    <property type="protein sequence ID" value="OYQ35548.1"/>
    <property type="molecule type" value="Genomic_DNA"/>
</dbReference>
<evidence type="ECO:0000313" key="2">
    <source>
        <dbReference type="Proteomes" id="UP000216998"/>
    </source>
</evidence>
<name>A0A255Z240_9PROT</name>
<keyword evidence="2" id="KW-1185">Reference proteome</keyword>
<evidence type="ECO:0000313" key="1">
    <source>
        <dbReference type="EMBL" id="OYQ35548.1"/>
    </source>
</evidence>
<organism evidence="1 2">
    <name type="scientific">Niveispirillum lacus</name>
    <dbReference type="NCBI Taxonomy" id="1981099"/>
    <lineage>
        <taxon>Bacteria</taxon>
        <taxon>Pseudomonadati</taxon>
        <taxon>Pseudomonadota</taxon>
        <taxon>Alphaproteobacteria</taxon>
        <taxon>Rhodospirillales</taxon>
        <taxon>Azospirillaceae</taxon>
        <taxon>Niveispirillum</taxon>
    </lineage>
</organism>
<proteinExistence type="predicted"/>
<dbReference type="RefSeq" id="WP_094455285.1">
    <property type="nucleotide sequence ID" value="NZ_NOXU01000025.1"/>
</dbReference>
<dbReference type="Proteomes" id="UP000216998">
    <property type="component" value="Unassembled WGS sequence"/>
</dbReference>